<sequence length="158" mass="16911">MDTQNSSQPSENDFRPEDQQQRAATARPNPNDPAVNASSPNYGEFGGVPASGPTAANYAAPTNSAPGRSGANDNPDEFSEFRDREKQAQNAPDRAEDQPGHVVQNQAPGLVAAVEASTDDNEELRKAWAIDDPRYAGGGTHNTRDEDADANYPNNDDK</sequence>
<gene>
    <name evidence="2" type="ORF">I2I01_04700</name>
</gene>
<feature type="compositionally biased region" description="Polar residues" evidence="1">
    <location>
        <begin position="1"/>
        <end position="11"/>
    </location>
</feature>
<dbReference type="AlphaFoldDB" id="A0A931BBW8"/>
<accession>A0A931BBW8</accession>
<feature type="compositionally biased region" description="Basic and acidic residues" evidence="1">
    <location>
        <begin position="123"/>
        <end position="134"/>
    </location>
</feature>
<dbReference type="RefSeq" id="WP_196285250.1">
    <property type="nucleotide sequence ID" value="NZ_JADQDP010000001.1"/>
</dbReference>
<organism evidence="2 3">
    <name type="scientific">Hymenobacter properus</name>
    <dbReference type="NCBI Taxonomy" id="2791026"/>
    <lineage>
        <taxon>Bacteria</taxon>
        <taxon>Pseudomonadati</taxon>
        <taxon>Bacteroidota</taxon>
        <taxon>Cytophagia</taxon>
        <taxon>Cytophagales</taxon>
        <taxon>Hymenobacteraceae</taxon>
        <taxon>Hymenobacter</taxon>
    </lineage>
</organism>
<evidence type="ECO:0000313" key="3">
    <source>
        <dbReference type="Proteomes" id="UP000645610"/>
    </source>
</evidence>
<dbReference type="Proteomes" id="UP000645610">
    <property type="component" value="Unassembled WGS sequence"/>
</dbReference>
<keyword evidence="3" id="KW-1185">Reference proteome</keyword>
<evidence type="ECO:0000313" key="2">
    <source>
        <dbReference type="EMBL" id="MBF9140919.1"/>
    </source>
</evidence>
<proteinExistence type="predicted"/>
<name>A0A931BBW8_9BACT</name>
<evidence type="ECO:0000256" key="1">
    <source>
        <dbReference type="SAM" id="MobiDB-lite"/>
    </source>
</evidence>
<comment type="caution">
    <text evidence="2">The sequence shown here is derived from an EMBL/GenBank/DDBJ whole genome shotgun (WGS) entry which is preliminary data.</text>
</comment>
<feature type="region of interest" description="Disordered" evidence="1">
    <location>
        <begin position="1"/>
        <end position="158"/>
    </location>
</feature>
<feature type="compositionally biased region" description="Basic and acidic residues" evidence="1">
    <location>
        <begin position="79"/>
        <end position="99"/>
    </location>
</feature>
<reference evidence="2 3" key="1">
    <citation type="submission" date="2020-11" db="EMBL/GenBank/DDBJ databases">
        <authorList>
            <person name="Kim M.K."/>
        </authorList>
    </citation>
    <scope>NUCLEOTIDE SEQUENCE [LARGE SCALE GENOMIC DNA]</scope>
    <source>
        <strain evidence="2 3">BT439</strain>
    </source>
</reference>
<dbReference type="EMBL" id="JADQDP010000001">
    <property type="protein sequence ID" value="MBF9140919.1"/>
    <property type="molecule type" value="Genomic_DNA"/>
</dbReference>
<protein>
    <submittedName>
        <fullName evidence="2">Uncharacterized protein</fullName>
    </submittedName>
</protein>